<dbReference type="EMBL" id="MN197465">
    <property type="protein sequence ID" value="QEQ93485.1"/>
    <property type="molecule type" value="Genomic_DNA"/>
</dbReference>
<sequence length="154" mass="17845">MRINLIIIRISGEQGIFYLPCAFVQIRHLPPRITCQRACANPTIFGSVQIRWQIFFICANPTMNFPKNSSNPQLRCNPAGFTRVCANPTSVKVCESDKIFVTSIGGCVIVWVWGEVERVRENKGRNWREQHGWRETPGLLRFWGRVEIIWVELR</sequence>
<protein>
    <submittedName>
        <fullName evidence="1">Uncharacterized protein</fullName>
    </submittedName>
</protein>
<evidence type="ECO:0000313" key="1">
    <source>
        <dbReference type="EMBL" id="QEQ93485.1"/>
    </source>
</evidence>
<name>A0A5J6D7L9_9CAUD</name>
<evidence type="ECO:0000313" key="2">
    <source>
        <dbReference type="Proteomes" id="UP000327103"/>
    </source>
</evidence>
<accession>A0A5J6D7L9</accession>
<dbReference type="KEGG" id="vg:55622690"/>
<reference evidence="1 2" key="1">
    <citation type="submission" date="2019-07" db="EMBL/GenBank/DDBJ databases">
        <authorList>
            <person name="Cong C."/>
            <person name="Yuan Y."/>
            <person name="Xu Y."/>
            <person name="Wang L."/>
            <person name="Li X."/>
        </authorList>
    </citation>
    <scope>NUCLEOTIDE SEQUENCE [LARGE SCALE GENOMIC DNA]</scope>
</reference>
<keyword evidence="2" id="KW-1185">Reference proteome</keyword>
<dbReference type="RefSeq" id="YP_009852088.1">
    <property type="nucleotide sequence ID" value="NC_048809.1"/>
</dbReference>
<dbReference type="GeneID" id="55622690"/>
<proteinExistence type="predicted"/>
<organism evidence="1 2">
    <name type="scientific">Salmonella phage 2-3</name>
    <dbReference type="NCBI Taxonomy" id="2601697"/>
    <lineage>
        <taxon>Viruses</taxon>
        <taxon>Duplodnaviria</taxon>
        <taxon>Heunggongvirae</taxon>
        <taxon>Uroviricota</taxon>
        <taxon>Caudoviricetes</taxon>
        <taxon>Demerecviridae</taxon>
        <taxon>Markadamsvirinae</taxon>
        <taxon>Epseptimavirus</taxon>
        <taxon>Epseptimavirus ev23</taxon>
    </lineage>
</organism>
<dbReference type="Proteomes" id="UP000327103">
    <property type="component" value="Segment"/>
</dbReference>